<dbReference type="Proteomes" id="UP000814385">
    <property type="component" value="Unassembled WGS sequence"/>
</dbReference>
<keyword evidence="1" id="KW-0812">Transmembrane</keyword>
<dbReference type="Pfam" id="PF14340">
    <property type="entry name" value="DUF4395"/>
    <property type="match status" value="1"/>
</dbReference>
<feature type="transmembrane region" description="Helical" evidence="1">
    <location>
        <begin position="181"/>
        <end position="199"/>
    </location>
</feature>
<keyword evidence="4" id="KW-1185">Reference proteome</keyword>
<evidence type="ECO:0000313" key="4">
    <source>
        <dbReference type="Proteomes" id="UP000814385"/>
    </source>
</evidence>
<organism evidence="3 4">
    <name type="scientific">Billgrantia campisalis</name>
    <dbReference type="NCBI Taxonomy" id="74661"/>
    <lineage>
        <taxon>Bacteria</taxon>
        <taxon>Pseudomonadati</taxon>
        <taxon>Pseudomonadota</taxon>
        <taxon>Gammaproteobacteria</taxon>
        <taxon>Oceanospirillales</taxon>
        <taxon>Halomonadaceae</taxon>
        <taxon>Billgrantia</taxon>
    </lineage>
</organism>
<feature type="domain" description="DUF4395" evidence="2">
    <location>
        <begin position="20"/>
        <end position="153"/>
    </location>
</feature>
<comment type="caution">
    <text evidence="3">The sequence shown here is derived from an EMBL/GenBank/DDBJ whole genome shotgun (WGS) entry which is preliminary data.</text>
</comment>
<keyword evidence="1" id="KW-1133">Transmembrane helix</keyword>
<proteinExistence type="predicted"/>
<evidence type="ECO:0000256" key="1">
    <source>
        <dbReference type="SAM" id="Phobius"/>
    </source>
</evidence>
<dbReference type="EMBL" id="JABFUC010000002">
    <property type="protein sequence ID" value="MCG6656617.1"/>
    <property type="molecule type" value="Genomic_DNA"/>
</dbReference>
<dbReference type="RefSeq" id="WP_238975589.1">
    <property type="nucleotide sequence ID" value="NZ_JABFUC010000002.1"/>
</dbReference>
<sequence length="217" mass="23631">MAKVFQFGETMPEYPVPVLNEREVRAGAGILFFAAMVGFFQAFLLGDFTVMRLVVLAFFVDFSIRVINPRYSPSLVLGRLMVHNQEPEYAGAPQKRFAWALGLVMATTVMVLVYGFNMAGPVVLAICMMCIGLMFFETAFGICIGCKLYNLVFREKAQLCPGGVCMLKTRAPITQTKRSQLAVAVLVIAGVLAAAPFVAQLEQPQRGSAVVATSATK</sequence>
<protein>
    <submittedName>
        <fullName evidence="3">DUF4395 domain-containing protein</fullName>
    </submittedName>
</protein>
<dbReference type="InterPro" id="IPR025508">
    <property type="entry name" value="DUF4395"/>
</dbReference>
<feature type="transmembrane region" description="Helical" evidence="1">
    <location>
        <begin position="97"/>
        <end position="116"/>
    </location>
</feature>
<feature type="transmembrane region" description="Helical" evidence="1">
    <location>
        <begin position="26"/>
        <end position="44"/>
    </location>
</feature>
<name>A0ABS9P5U8_9GAMM</name>
<evidence type="ECO:0000259" key="2">
    <source>
        <dbReference type="Pfam" id="PF14340"/>
    </source>
</evidence>
<keyword evidence="1" id="KW-0472">Membrane</keyword>
<gene>
    <name evidence="3" type="ORF">HOP52_02355</name>
</gene>
<feature type="transmembrane region" description="Helical" evidence="1">
    <location>
        <begin position="122"/>
        <end position="146"/>
    </location>
</feature>
<accession>A0ABS9P5U8</accession>
<evidence type="ECO:0000313" key="3">
    <source>
        <dbReference type="EMBL" id="MCG6656617.1"/>
    </source>
</evidence>
<reference evidence="3 4" key="1">
    <citation type="submission" date="2020-05" db="EMBL/GenBank/DDBJ databases">
        <title>Comparative genomic analysis of denitrifying bacteria from Halomonas genus.</title>
        <authorList>
            <person name="Wang L."/>
            <person name="Shao Z."/>
        </authorList>
    </citation>
    <scope>NUCLEOTIDE SEQUENCE [LARGE SCALE GENOMIC DNA]</scope>
    <source>
        <strain evidence="3 4">A4</strain>
    </source>
</reference>